<keyword evidence="2" id="KW-1185">Reference proteome</keyword>
<sequence length="462" mass="50242">MPNRQPILQKSFNRELFSLVLPIALQNLVSALVISADVLMLGFVSQSAMSAVSLAGQITFMLTLFYMGLSMGAGILVAQYWGKKDTATIQRLLGLAGTFSLCISFLFFVVCVAFPEVLMRFFTNDPELIRYGALFLQPLSFSYLAMGISQIYLGVMRSIEKARFSAWISSACLLLNIALNALCIFVWFPGQPGHAVVAVAVATVCARWIELAGCVFHSLLQGPIQLKLPPRDGMQRKLLRDFLRYTLPVQGNYIVWGGALTVTAAVIGHVSAELVAANSVASVVKNLAVVLCGGVASGGAVLISKYLGRGELEKAKQIGRRLIAYSLFFGVIAGAAVLAMKIPVFALVRLSSTAEMYLDGMLNICAVYCIAKSLNAVTIAGLFPAGGDSMFGFWCDTIVMWGIVLPLSYLCAFVWSVPPLALYAVISMDEFVKLPAAIWRYRQYKWLNNLTRDFDSASSHPS</sequence>
<organism evidence="1 2">
    <name type="scientific">Saccharibacillus sacchari</name>
    <dbReference type="NCBI Taxonomy" id="456493"/>
    <lineage>
        <taxon>Bacteria</taxon>
        <taxon>Bacillati</taxon>
        <taxon>Bacillota</taxon>
        <taxon>Bacilli</taxon>
        <taxon>Bacillales</taxon>
        <taxon>Paenibacillaceae</taxon>
        <taxon>Saccharibacillus</taxon>
    </lineage>
</organism>
<dbReference type="EMBL" id="JBBKAR010000033">
    <property type="protein sequence ID" value="MEJ8304733.1"/>
    <property type="molecule type" value="Genomic_DNA"/>
</dbReference>
<evidence type="ECO:0000313" key="2">
    <source>
        <dbReference type="Proteomes" id="UP001380953"/>
    </source>
</evidence>
<evidence type="ECO:0000313" key="1">
    <source>
        <dbReference type="EMBL" id="MEJ8304733.1"/>
    </source>
</evidence>
<dbReference type="Proteomes" id="UP001380953">
    <property type="component" value="Unassembled WGS sequence"/>
</dbReference>
<proteinExistence type="predicted"/>
<accession>A0ACC6PCX9</accession>
<comment type="caution">
    <text evidence="1">The sequence shown here is derived from an EMBL/GenBank/DDBJ whole genome shotgun (WGS) entry which is preliminary data.</text>
</comment>
<name>A0ACC6PCX9_9BACL</name>
<protein>
    <submittedName>
        <fullName evidence="1">MATE family efflux transporter</fullName>
    </submittedName>
</protein>
<reference evidence="1" key="1">
    <citation type="submission" date="2024-03" db="EMBL/GenBank/DDBJ databases">
        <title>Whole genome sequecning of epiphytes from Marcgravia umbellata leaves.</title>
        <authorList>
            <person name="Kumar G."/>
            <person name="Savka M.A."/>
        </authorList>
    </citation>
    <scope>NUCLEOTIDE SEQUENCE</scope>
    <source>
        <strain evidence="1">RIT_BL5</strain>
    </source>
</reference>
<gene>
    <name evidence="1" type="ORF">WKI47_12575</name>
</gene>